<comment type="caution">
    <text evidence="1">The sequence shown here is derived from an EMBL/GenBank/DDBJ whole genome shotgun (WGS) entry which is preliminary data.</text>
</comment>
<accession>A0A8T2PYU1</accession>
<dbReference type="EMBL" id="CM035444">
    <property type="protein sequence ID" value="KAH7276732.1"/>
    <property type="molecule type" value="Genomic_DNA"/>
</dbReference>
<gene>
    <name evidence="1" type="ORF">KP509_39G019600</name>
</gene>
<name>A0A8T2PYU1_CERRI</name>
<reference evidence="1" key="1">
    <citation type="submission" date="2021-08" db="EMBL/GenBank/DDBJ databases">
        <title>WGS assembly of Ceratopteris richardii.</title>
        <authorList>
            <person name="Marchant D.B."/>
            <person name="Chen G."/>
            <person name="Jenkins J."/>
            <person name="Shu S."/>
            <person name="Leebens-Mack J."/>
            <person name="Grimwood J."/>
            <person name="Schmutz J."/>
            <person name="Soltis P."/>
            <person name="Soltis D."/>
            <person name="Chen Z.-H."/>
        </authorList>
    </citation>
    <scope>NUCLEOTIDE SEQUENCE</scope>
    <source>
        <strain evidence="1">Whitten #5841</strain>
        <tissue evidence="1">Leaf</tissue>
    </source>
</reference>
<dbReference type="AlphaFoldDB" id="A0A8T2PYU1"/>
<sequence>MVARVAMRVATVREVMARDIQAIPTRYSLVLVPSDGSQSQIPSSCRQTS</sequence>
<dbReference type="Proteomes" id="UP000825935">
    <property type="component" value="Chromosome 39"/>
</dbReference>
<evidence type="ECO:0000313" key="1">
    <source>
        <dbReference type="EMBL" id="KAH7276732.1"/>
    </source>
</evidence>
<evidence type="ECO:0000313" key="2">
    <source>
        <dbReference type="Proteomes" id="UP000825935"/>
    </source>
</evidence>
<proteinExistence type="predicted"/>
<keyword evidence="2" id="KW-1185">Reference proteome</keyword>
<protein>
    <submittedName>
        <fullName evidence="1">Uncharacterized protein</fullName>
    </submittedName>
</protein>
<organism evidence="1 2">
    <name type="scientific">Ceratopteris richardii</name>
    <name type="common">Triangle waterfern</name>
    <dbReference type="NCBI Taxonomy" id="49495"/>
    <lineage>
        <taxon>Eukaryota</taxon>
        <taxon>Viridiplantae</taxon>
        <taxon>Streptophyta</taxon>
        <taxon>Embryophyta</taxon>
        <taxon>Tracheophyta</taxon>
        <taxon>Polypodiopsida</taxon>
        <taxon>Polypodiidae</taxon>
        <taxon>Polypodiales</taxon>
        <taxon>Pteridineae</taxon>
        <taxon>Pteridaceae</taxon>
        <taxon>Parkerioideae</taxon>
        <taxon>Ceratopteris</taxon>
    </lineage>
</organism>